<dbReference type="GO" id="GO:0003700">
    <property type="term" value="F:DNA-binding transcription factor activity"/>
    <property type="evidence" value="ECO:0007669"/>
    <property type="project" value="TreeGrafter"/>
</dbReference>
<dbReference type="PROSITE" id="PS51078">
    <property type="entry name" value="ICLR_ED"/>
    <property type="match status" value="1"/>
</dbReference>
<dbReference type="SUPFAM" id="SSF55781">
    <property type="entry name" value="GAF domain-like"/>
    <property type="match status" value="1"/>
</dbReference>
<reference evidence="6" key="2">
    <citation type="journal article" date="2021" name="PeerJ">
        <title>Extensive microbial diversity within the chicken gut microbiome revealed by metagenomics and culture.</title>
        <authorList>
            <person name="Gilroy R."/>
            <person name="Ravi A."/>
            <person name="Getino M."/>
            <person name="Pursley I."/>
            <person name="Horton D.L."/>
            <person name="Alikhan N.F."/>
            <person name="Baker D."/>
            <person name="Gharbi K."/>
            <person name="Hall N."/>
            <person name="Watson M."/>
            <person name="Adriaenssens E.M."/>
            <person name="Foster-Nyarko E."/>
            <person name="Jarju S."/>
            <person name="Secka A."/>
            <person name="Antonio M."/>
            <person name="Oren A."/>
            <person name="Chaudhuri R.R."/>
            <person name="La Ragione R."/>
            <person name="Hildebrand F."/>
            <person name="Pallen M.J."/>
        </authorList>
    </citation>
    <scope>NUCLEOTIDE SEQUENCE</scope>
    <source>
        <strain evidence="6">CHK191-8634</strain>
    </source>
</reference>
<name>A0A9D1LK84_9CLOT</name>
<feature type="domain" description="IclR-ED" evidence="5">
    <location>
        <begin position="74"/>
        <end position="258"/>
    </location>
</feature>
<evidence type="ECO:0000259" key="5">
    <source>
        <dbReference type="PROSITE" id="PS51078"/>
    </source>
</evidence>
<organism evidence="6 7">
    <name type="scientific">Candidatus Ventrousia excrementavium</name>
    <dbReference type="NCBI Taxonomy" id="2840961"/>
    <lineage>
        <taxon>Bacteria</taxon>
        <taxon>Bacillati</taxon>
        <taxon>Bacillota</taxon>
        <taxon>Clostridia</taxon>
        <taxon>Eubacteriales</taxon>
        <taxon>Clostridiaceae</taxon>
        <taxon>Clostridiaceae incertae sedis</taxon>
        <taxon>Candidatus Ventrousia</taxon>
    </lineage>
</organism>
<dbReference type="Gene3D" id="3.30.450.40">
    <property type="match status" value="1"/>
</dbReference>
<dbReference type="Pfam" id="PF09339">
    <property type="entry name" value="HTH_IclR"/>
    <property type="match status" value="1"/>
</dbReference>
<dbReference type="InterPro" id="IPR029016">
    <property type="entry name" value="GAF-like_dom_sf"/>
</dbReference>
<evidence type="ECO:0000259" key="4">
    <source>
        <dbReference type="PROSITE" id="PS51077"/>
    </source>
</evidence>
<dbReference type="Gene3D" id="1.10.10.10">
    <property type="entry name" value="Winged helix-like DNA-binding domain superfamily/Winged helix DNA-binding domain"/>
    <property type="match status" value="1"/>
</dbReference>
<evidence type="ECO:0000313" key="7">
    <source>
        <dbReference type="Proteomes" id="UP000824073"/>
    </source>
</evidence>
<dbReference type="PANTHER" id="PTHR30136:SF35">
    <property type="entry name" value="HTH-TYPE TRANSCRIPTIONAL REGULATOR RV1719"/>
    <property type="match status" value="1"/>
</dbReference>
<dbReference type="GO" id="GO:0003677">
    <property type="term" value="F:DNA binding"/>
    <property type="evidence" value="ECO:0007669"/>
    <property type="project" value="UniProtKB-KW"/>
</dbReference>
<gene>
    <name evidence="6" type="ORF">IAB67_00950</name>
</gene>
<dbReference type="Proteomes" id="UP000824073">
    <property type="component" value="Unassembled WGS sequence"/>
</dbReference>
<accession>A0A9D1LK84</accession>
<protein>
    <submittedName>
        <fullName evidence="6">IclR family transcriptional regulator</fullName>
    </submittedName>
</protein>
<dbReference type="InterPro" id="IPR036390">
    <property type="entry name" value="WH_DNA-bd_sf"/>
</dbReference>
<dbReference type="EMBL" id="DVMR01000011">
    <property type="protein sequence ID" value="HIU42849.1"/>
    <property type="molecule type" value="Genomic_DNA"/>
</dbReference>
<keyword evidence="1" id="KW-0805">Transcription regulation</keyword>
<evidence type="ECO:0000256" key="1">
    <source>
        <dbReference type="ARBA" id="ARBA00023015"/>
    </source>
</evidence>
<dbReference type="SMART" id="SM00346">
    <property type="entry name" value="HTH_ICLR"/>
    <property type="match status" value="1"/>
</dbReference>
<feature type="domain" description="HTH iclR-type" evidence="4">
    <location>
        <begin position="11"/>
        <end position="73"/>
    </location>
</feature>
<dbReference type="PANTHER" id="PTHR30136">
    <property type="entry name" value="HELIX-TURN-HELIX TRANSCRIPTIONAL REGULATOR, ICLR FAMILY"/>
    <property type="match status" value="1"/>
</dbReference>
<evidence type="ECO:0000256" key="3">
    <source>
        <dbReference type="ARBA" id="ARBA00023163"/>
    </source>
</evidence>
<reference evidence="6" key="1">
    <citation type="submission" date="2020-10" db="EMBL/GenBank/DDBJ databases">
        <authorList>
            <person name="Gilroy R."/>
        </authorList>
    </citation>
    <scope>NUCLEOTIDE SEQUENCE</scope>
    <source>
        <strain evidence="6">CHK191-8634</strain>
    </source>
</reference>
<dbReference type="AlphaFoldDB" id="A0A9D1LK84"/>
<comment type="caution">
    <text evidence="6">The sequence shown here is derived from an EMBL/GenBank/DDBJ whole genome shotgun (WGS) entry which is preliminary data.</text>
</comment>
<dbReference type="InterPro" id="IPR005471">
    <property type="entry name" value="Tscrpt_reg_IclR_N"/>
</dbReference>
<dbReference type="Pfam" id="PF01614">
    <property type="entry name" value="IclR_C"/>
    <property type="match status" value="1"/>
</dbReference>
<keyword evidence="3" id="KW-0804">Transcription</keyword>
<dbReference type="InterPro" id="IPR014757">
    <property type="entry name" value="Tscrpt_reg_IclR_C"/>
</dbReference>
<evidence type="ECO:0000256" key="2">
    <source>
        <dbReference type="ARBA" id="ARBA00023125"/>
    </source>
</evidence>
<sequence>MSNEAYAASANQTAEKLLQVLEALARQSRPVKLIDLARELGMNTSTLYRFLAALQNQGYIARQEESSKYALNLKLCYLAEQVKKSSSIASILHPAVVEVGELFQEAAHLAQEENRHIVYVDNAAGASQMLVIRQHIGKTAPMHCTGVGKLLLLEYTDSQLDALISELGLPRYTEHTLTTAQALRAELEQVRAQGYAFDNEECEIGVRCLAVPVRNYTGKIVAGLSVSGPTARITDAVVQEKLPAFLDIARRASLDLGYTG</sequence>
<dbReference type="PROSITE" id="PS51077">
    <property type="entry name" value="HTH_ICLR"/>
    <property type="match status" value="1"/>
</dbReference>
<keyword evidence="2" id="KW-0238">DNA-binding</keyword>
<dbReference type="InterPro" id="IPR050707">
    <property type="entry name" value="HTH_MetabolicPath_Reg"/>
</dbReference>
<dbReference type="GO" id="GO:0045892">
    <property type="term" value="P:negative regulation of DNA-templated transcription"/>
    <property type="evidence" value="ECO:0007669"/>
    <property type="project" value="TreeGrafter"/>
</dbReference>
<evidence type="ECO:0000313" key="6">
    <source>
        <dbReference type="EMBL" id="HIU42849.1"/>
    </source>
</evidence>
<dbReference type="SUPFAM" id="SSF46785">
    <property type="entry name" value="Winged helix' DNA-binding domain"/>
    <property type="match status" value="1"/>
</dbReference>
<proteinExistence type="predicted"/>
<dbReference type="InterPro" id="IPR036388">
    <property type="entry name" value="WH-like_DNA-bd_sf"/>
</dbReference>